<dbReference type="AlphaFoldDB" id="A0A9X1P3A1"/>
<dbReference type="EMBL" id="JAJUWU010000009">
    <property type="protein sequence ID" value="MCE7028491.1"/>
    <property type="molecule type" value="Genomic_DNA"/>
</dbReference>
<protein>
    <submittedName>
        <fullName evidence="1">Uncharacterized protein</fullName>
    </submittedName>
</protein>
<reference evidence="1" key="1">
    <citation type="submission" date="2022-01" db="EMBL/GenBank/DDBJ databases">
        <title>Jiella avicenniae sp. nov., a novel endophytic bacterium isolated from bark of Avicennia marina.</title>
        <authorList>
            <person name="Tuo L."/>
        </authorList>
    </citation>
    <scope>NUCLEOTIDE SEQUENCE</scope>
    <source>
        <strain evidence="1">CBK1P-4</strain>
    </source>
</reference>
<dbReference type="Proteomes" id="UP001139035">
    <property type="component" value="Unassembled WGS sequence"/>
</dbReference>
<comment type="caution">
    <text evidence="1">The sequence shown here is derived from an EMBL/GenBank/DDBJ whole genome shotgun (WGS) entry which is preliminary data.</text>
</comment>
<dbReference type="RefSeq" id="WP_233719649.1">
    <property type="nucleotide sequence ID" value="NZ_JAJUWU010000009.1"/>
</dbReference>
<evidence type="ECO:0000313" key="1">
    <source>
        <dbReference type="EMBL" id="MCE7028491.1"/>
    </source>
</evidence>
<accession>A0A9X1P3A1</accession>
<proteinExistence type="predicted"/>
<organism evidence="1 2">
    <name type="scientific">Jiella avicenniae</name>
    <dbReference type="NCBI Taxonomy" id="2907202"/>
    <lineage>
        <taxon>Bacteria</taxon>
        <taxon>Pseudomonadati</taxon>
        <taxon>Pseudomonadota</taxon>
        <taxon>Alphaproteobacteria</taxon>
        <taxon>Hyphomicrobiales</taxon>
        <taxon>Aurantimonadaceae</taxon>
        <taxon>Jiella</taxon>
    </lineage>
</organism>
<gene>
    <name evidence="1" type="ORF">LZD57_10865</name>
</gene>
<name>A0A9X1P3A1_9HYPH</name>
<sequence>MGFGLGLGLGLSGLSHGRGGVPANAIAVDSEPLMLDGEYLVLEDLA</sequence>
<evidence type="ECO:0000313" key="2">
    <source>
        <dbReference type="Proteomes" id="UP001139035"/>
    </source>
</evidence>
<keyword evidence="2" id="KW-1185">Reference proteome</keyword>